<evidence type="ECO:0000313" key="5">
    <source>
        <dbReference type="Proteomes" id="UP000654573"/>
    </source>
</evidence>
<organism evidence="4 5">
    <name type="scientific">Blautia celeris</name>
    <dbReference type="NCBI Taxonomy" id="2763026"/>
    <lineage>
        <taxon>Bacteria</taxon>
        <taxon>Bacillati</taxon>
        <taxon>Bacillota</taxon>
        <taxon>Clostridia</taxon>
        <taxon>Lachnospirales</taxon>
        <taxon>Lachnospiraceae</taxon>
        <taxon>Blautia</taxon>
    </lineage>
</organism>
<dbReference type="Proteomes" id="UP000654573">
    <property type="component" value="Unassembled WGS sequence"/>
</dbReference>
<sequence>MGLKEINIQLSYAGRGELILKDFLLPAIGESVHYDRVTSFYTVESLLAISQGIEALYQKQGRMRLIIGIHSVPAEFVEASLRREYLTKQIASVREEVKKGINSISDSLKKKRLATIAWMVEDQLLEIKAAAVNGDGIFHPKTLILSDDKDTLVAVGSPNETGSGLGGNFEQLMVATSWLARDAVKTQQDFFETLWNNKHEEADVLDITEDTAEMIKEALGKDYASLKSGVEVCHGSAEILSAASKMLANYFVSGDIPALYMHQERAVIDALSRWPVRVLFSDEVGLGKTFEVAATMNFLVKYCGIKRVVILTPKSVLKQWQDELFEHFHINAYLYNSSSKAYYDCFGKSIGIGTDNPLGKRAPGIVLMSAQFARGSGKNKDLFSQPGCVLPDLLILDEAHSARISKSIAGTSQKTRMYSMLESVVRKIPHLILATATPMQKEASEYHAILKLLGLPKIWQKPRNYTTSLKVIAIAETPDISDAASVAKLLLSTISSMKPDMSRLTKEETIAVEKIVDIKDTADQYELGKMVQNNWNILRPAFIKLHPAHLLTVRNTRRALSNVGYKFPTRNLIEESVTDSERVQLFYIKLDQYLTNDCFQVEQVLYPDQFRSIGFVRVSYQQRMASSLLSCKKSLERRYEKITKLKDKLDEHLKKFSTLGQSFGILSSSDDIELDDLLNIDFEGTDEIDCGDLDVVALRRSVGIETTALSSLLKEVDTLLKASGDLKIVRSIQIALRCLEKDDKVLLFSRYTDTVDALLHEFARIGANSKYAYGIYTGDKSIIVENGTETLCSKTEIKKFLFSGRMKVVFCSDAASEGLNLQAARVLINVDVPWTPARLEQRIGRIARLGQVSEKVDVYNVWYPNSIEARMYHRIQRRLEETNLAIGEFPEIVATEIRDAVIEDKDEDATGIAELKEIRNSVQRRALEELWSQTSAVTVTRRMRENLISLCNNIFPVRGKLLDGIIVQYEMPDGTIVDLTAKDGMQESISLTSIPWKFIDFTDSRIEILQDEHGKDIAFAIKDGGNQILIKHESITEFLLDKELSTSDELQGRPIMLPNSKNLDLSYSVDTELEKCPEFWALRRM</sequence>
<dbReference type="RefSeq" id="WP_103732197.1">
    <property type="nucleotide sequence ID" value="NZ_JACOOU010000006.1"/>
</dbReference>
<keyword evidence="4" id="KW-0067">ATP-binding</keyword>
<dbReference type="InterPro" id="IPR049730">
    <property type="entry name" value="SNF2/RAD54-like_C"/>
</dbReference>
<dbReference type="CDD" id="cd18793">
    <property type="entry name" value="SF2_C_SNF"/>
    <property type="match status" value="1"/>
</dbReference>
<comment type="caution">
    <text evidence="4">The sequence shown here is derived from an EMBL/GenBank/DDBJ whole genome shotgun (WGS) entry which is preliminary data.</text>
</comment>
<feature type="domain" description="Helicase C-terminal" evidence="3">
    <location>
        <begin position="731"/>
        <end position="897"/>
    </location>
</feature>
<dbReference type="Pfam" id="PF00176">
    <property type="entry name" value="SNF2-rel_dom"/>
    <property type="match status" value="1"/>
</dbReference>
<name>A0ABR7FDW5_9FIRM</name>
<dbReference type="PANTHER" id="PTHR45766">
    <property type="entry name" value="DNA ANNEALING HELICASE AND ENDONUCLEASE ZRANB3 FAMILY MEMBER"/>
    <property type="match status" value="1"/>
</dbReference>
<reference evidence="4 5" key="1">
    <citation type="submission" date="2020-08" db="EMBL/GenBank/DDBJ databases">
        <title>Genome public.</title>
        <authorList>
            <person name="Liu C."/>
            <person name="Sun Q."/>
        </authorList>
    </citation>
    <scope>NUCLEOTIDE SEQUENCE [LARGE SCALE GENOMIC DNA]</scope>
    <source>
        <strain evidence="4 5">NSJ-34</strain>
    </source>
</reference>
<dbReference type="SMART" id="SM00490">
    <property type="entry name" value="HELICc"/>
    <property type="match status" value="1"/>
</dbReference>
<proteinExistence type="predicted"/>
<keyword evidence="5" id="KW-1185">Reference proteome</keyword>
<dbReference type="Gene3D" id="3.30.870.10">
    <property type="entry name" value="Endonuclease Chain A"/>
    <property type="match status" value="1"/>
</dbReference>
<dbReference type="InterPro" id="IPR000330">
    <property type="entry name" value="SNF2_N"/>
</dbReference>
<protein>
    <submittedName>
        <fullName evidence="4">DEAD/DEAH box helicase family protein</fullName>
    </submittedName>
</protein>
<dbReference type="GO" id="GO:0004386">
    <property type="term" value="F:helicase activity"/>
    <property type="evidence" value="ECO:0007669"/>
    <property type="project" value="UniProtKB-KW"/>
</dbReference>
<feature type="domain" description="Helicase ATP-binding" evidence="2">
    <location>
        <begin position="269"/>
        <end position="456"/>
    </location>
</feature>
<dbReference type="InterPro" id="IPR001650">
    <property type="entry name" value="Helicase_C-like"/>
</dbReference>
<dbReference type="Gene3D" id="3.40.50.10810">
    <property type="entry name" value="Tandem AAA-ATPase domain"/>
    <property type="match status" value="1"/>
</dbReference>
<dbReference type="InterPro" id="IPR027417">
    <property type="entry name" value="P-loop_NTPase"/>
</dbReference>
<dbReference type="PROSITE" id="PS51194">
    <property type="entry name" value="HELICASE_CTER"/>
    <property type="match status" value="1"/>
</dbReference>
<dbReference type="InterPro" id="IPR038718">
    <property type="entry name" value="SNF2-like_sf"/>
</dbReference>
<dbReference type="PANTHER" id="PTHR45766:SF6">
    <property type="entry name" value="SWI_SNF-RELATED MATRIX-ASSOCIATED ACTIN-DEPENDENT REGULATOR OF CHROMATIN SUBFAMILY A-LIKE PROTEIN 1"/>
    <property type="match status" value="1"/>
</dbReference>
<dbReference type="SMART" id="SM00487">
    <property type="entry name" value="DEXDc"/>
    <property type="match status" value="1"/>
</dbReference>
<dbReference type="InterPro" id="IPR014001">
    <property type="entry name" value="Helicase_ATP-bd"/>
</dbReference>
<dbReference type="Gene3D" id="3.40.50.300">
    <property type="entry name" value="P-loop containing nucleotide triphosphate hydrolases"/>
    <property type="match status" value="1"/>
</dbReference>
<keyword evidence="1" id="KW-0378">Hydrolase</keyword>
<dbReference type="SUPFAM" id="SSF52540">
    <property type="entry name" value="P-loop containing nucleoside triphosphate hydrolases"/>
    <property type="match status" value="2"/>
</dbReference>
<accession>A0ABR7FDW5</accession>
<keyword evidence="4" id="KW-0347">Helicase</keyword>
<evidence type="ECO:0000259" key="3">
    <source>
        <dbReference type="PROSITE" id="PS51194"/>
    </source>
</evidence>
<gene>
    <name evidence="4" type="ORF">H8S76_14290</name>
</gene>
<evidence type="ECO:0000256" key="1">
    <source>
        <dbReference type="ARBA" id="ARBA00022801"/>
    </source>
</evidence>
<dbReference type="EMBL" id="JACOOU010000006">
    <property type="protein sequence ID" value="MBC5673417.1"/>
    <property type="molecule type" value="Genomic_DNA"/>
</dbReference>
<evidence type="ECO:0000313" key="4">
    <source>
        <dbReference type="EMBL" id="MBC5673417.1"/>
    </source>
</evidence>
<evidence type="ECO:0000259" key="2">
    <source>
        <dbReference type="PROSITE" id="PS51192"/>
    </source>
</evidence>
<keyword evidence="4" id="KW-0547">Nucleotide-binding</keyword>
<dbReference type="PROSITE" id="PS51192">
    <property type="entry name" value="HELICASE_ATP_BIND_1"/>
    <property type="match status" value="1"/>
</dbReference>
<dbReference type="Pfam" id="PF00271">
    <property type="entry name" value="Helicase_C"/>
    <property type="match status" value="1"/>
</dbReference>